<dbReference type="Pfam" id="PF04657">
    <property type="entry name" value="DMT_YdcZ"/>
    <property type="match status" value="1"/>
</dbReference>
<feature type="transmembrane region" description="Helical" evidence="1">
    <location>
        <begin position="36"/>
        <end position="60"/>
    </location>
</feature>
<protein>
    <submittedName>
        <fullName evidence="3">EamA-like transporter family protein</fullName>
    </submittedName>
</protein>
<keyword evidence="1" id="KW-1133">Transmembrane helix</keyword>
<evidence type="ECO:0000313" key="5">
    <source>
        <dbReference type="Proteomes" id="UP000241960"/>
    </source>
</evidence>
<dbReference type="Proteomes" id="UP000241960">
    <property type="component" value="Unassembled WGS sequence"/>
</dbReference>
<keyword evidence="1" id="KW-0812">Transmembrane</keyword>
<reference evidence="3" key="2">
    <citation type="submission" date="2018-03" db="EMBL/GenBank/DDBJ databases">
        <authorList>
            <person name="Naushad S."/>
        </authorList>
    </citation>
    <scope>NUCLEOTIDE SEQUENCE</scope>
    <source>
        <strain evidence="2">SNUC 1084</strain>
        <strain evidence="3">SNUC 1231</strain>
    </source>
</reference>
<feature type="transmembrane region" description="Helical" evidence="1">
    <location>
        <begin position="72"/>
        <end position="105"/>
    </location>
</feature>
<dbReference type="RefSeq" id="WP_046836947.1">
    <property type="nucleotide sequence ID" value="NZ_CP018199.1"/>
</dbReference>
<gene>
    <name evidence="2" type="ORF">BU057_02905</name>
    <name evidence="3" type="ORF">BU058_03495</name>
</gene>
<organism evidence="3 5">
    <name type="scientific">Staphylococcus succinus</name>
    <dbReference type="NCBI Taxonomy" id="61015"/>
    <lineage>
        <taxon>Bacteria</taxon>
        <taxon>Bacillati</taxon>
        <taxon>Bacillota</taxon>
        <taxon>Bacilli</taxon>
        <taxon>Bacillales</taxon>
        <taxon>Staphylococcaceae</taxon>
        <taxon>Staphylococcus</taxon>
    </lineage>
</organism>
<evidence type="ECO:0000313" key="4">
    <source>
        <dbReference type="Proteomes" id="UP000240859"/>
    </source>
</evidence>
<comment type="caution">
    <text evidence="3">The sequence shown here is derived from an EMBL/GenBank/DDBJ whole genome shotgun (WGS) entry which is preliminary data.</text>
</comment>
<dbReference type="GO" id="GO:0005886">
    <property type="term" value="C:plasma membrane"/>
    <property type="evidence" value="ECO:0007669"/>
    <property type="project" value="TreeGrafter"/>
</dbReference>
<sequence>MQFILVIVTLIAGITLSTQSAVNGSFSKKAGTLESAFLTFVTGGIILFIITLFFGQGSFLDFFHAPKWQLSAVWFGVGYLFLTIVAIPKIGIIAANISAVIGQLTMGMVIDHFGWFEGMTIHFDLKRIIALIIMIIALRLIYKADIKNSAEEKLIN</sequence>
<name>A0A9Q6MVB7_9STAP</name>
<accession>A0A9Q6MVB7</accession>
<proteinExistence type="predicted"/>
<dbReference type="AlphaFoldDB" id="A0A9Q6MVB7"/>
<dbReference type="EMBL" id="PZFQ01000008">
    <property type="protein sequence ID" value="PTI76692.1"/>
    <property type="molecule type" value="Genomic_DNA"/>
</dbReference>
<evidence type="ECO:0000256" key="1">
    <source>
        <dbReference type="SAM" id="Phobius"/>
    </source>
</evidence>
<evidence type="ECO:0000313" key="3">
    <source>
        <dbReference type="EMBL" id="PTI76692.1"/>
    </source>
</evidence>
<feature type="transmembrane region" description="Helical" evidence="1">
    <location>
        <begin position="125"/>
        <end position="142"/>
    </location>
</feature>
<keyword evidence="4" id="KW-1185">Reference proteome</keyword>
<dbReference type="GeneID" id="93721626"/>
<evidence type="ECO:0000313" key="2">
    <source>
        <dbReference type="EMBL" id="PTI70119.1"/>
    </source>
</evidence>
<dbReference type="PANTHER" id="PTHR34821">
    <property type="entry name" value="INNER MEMBRANE PROTEIN YDCZ"/>
    <property type="match status" value="1"/>
</dbReference>
<keyword evidence="1" id="KW-0472">Membrane</keyword>
<reference evidence="4 5" key="1">
    <citation type="journal article" date="2016" name="Front. Microbiol.">
        <title>Comprehensive Phylogenetic Analysis of Bovine Non-aureus Staphylococci Species Based on Whole-Genome Sequencing.</title>
        <authorList>
            <person name="Naushad S."/>
            <person name="Barkema H.W."/>
            <person name="Luby C."/>
            <person name="Condas L.A."/>
            <person name="Nobrega D.B."/>
            <person name="Carson D.A."/>
            <person name="De Buck J."/>
        </authorList>
    </citation>
    <scope>NUCLEOTIDE SEQUENCE [LARGE SCALE GENOMIC DNA]</scope>
    <source>
        <strain evidence="2 4">SNUC 1084</strain>
        <strain evidence="3 5">SNUC 1231</strain>
    </source>
</reference>
<dbReference type="Proteomes" id="UP000240859">
    <property type="component" value="Unassembled WGS sequence"/>
</dbReference>
<dbReference type="PANTHER" id="PTHR34821:SF2">
    <property type="entry name" value="INNER MEMBRANE PROTEIN YDCZ"/>
    <property type="match status" value="1"/>
</dbReference>
<dbReference type="InterPro" id="IPR006750">
    <property type="entry name" value="YdcZ"/>
</dbReference>
<dbReference type="EMBL" id="PZFR01000008">
    <property type="protein sequence ID" value="PTI70119.1"/>
    <property type="molecule type" value="Genomic_DNA"/>
</dbReference>